<feature type="region of interest" description="Disordered" evidence="6">
    <location>
        <begin position="116"/>
        <end position="135"/>
    </location>
</feature>
<evidence type="ECO:0000256" key="5">
    <source>
        <dbReference type="RuleBase" id="RU004020"/>
    </source>
</evidence>
<feature type="compositionally biased region" description="Low complexity" evidence="6">
    <location>
        <begin position="116"/>
        <end position="132"/>
    </location>
</feature>
<dbReference type="GO" id="GO:0005634">
    <property type="term" value="C:nucleus"/>
    <property type="evidence" value="ECO:0007669"/>
    <property type="project" value="UniProtKB-SubCell"/>
</dbReference>
<keyword evidence="4" id="KW-0539">Nucleus</keyword>
<comment type="similarity">
    <text evidence="2 5">Belongs to the HSF family.</text>
</comment>
<evidence type="ECO:0000256" key="3">
    <source>
        <dbReference type="ARBA" id="ARBA00023125"/>
    </source>
</evidence>
<dbReference type="GO" id="GO:0003700">
    <property type="term" value="F:DNA-binding transcription factor activity"/>
    <property type="evidence" value="ECO:0007669"/>
    <property type="project" value="InterPro"/>
</dbReference>
<keyword evidence="9" id="KW-1185">Reference proteome</keyword>
<evidence type="ECO:0000256" key="1">
    <source>
        <dbReference type="ARBA" id="ARBA00004123"/>
    </source>
</evidence>
<feature type="compositionally biased region" description="Basic residues" evidence="6">
    <location>
        <begin position="288"/>
        <end position="297"/>
    </location>
</feature>
<dbReference type="Gene3D" id="1.10.10.10">
    <property type="entry name" value="Winged helix-like DNA-binding domain superfamily/Winged helix DNA-binding domain"/>
    <property type="match status" value="1"/>
</dbReference>
<feature type="compositionally biased region" description="Acidic residues" evidence="6">
    <location>
        <begin position="231"/>
        <end position="243"/>
    </location>
</feature>
<accession>A0A8H7QYK5</accession>
<keyword evidence="3" id="KW-0238">DNA-binding</keyword>
<evidence type="ECO:0000313" key="8">
    <source>
        <dbReference type="EMBL" id="KAG2200682.1"/>
    </source>
</evidence>
<evidence type="ECO:0000313" key="9">
    <source>
        <dbReference type="Proteomes" id="UP000603453"/>
    </source>
</evidence>
<dbReference type="Proteomes" id="UP000603453">
    <property type="component" value="Unassembled WGS sequence"/>
</dbReference>
<comment type="caution">
    <text evidence="8">The sequence shown here is derived from an EMBL/GenBank/DDBJ whole genome shotgun (WGS) entry which is preliminary data.</text>
</comment>
<dbReference type="PANTHER" id="PTHR10015">
    <property type="entry name" value="HEAT SHOCK TRANSCRIPTION FACTOR"/>
    <property type="match status" value="1"/>
</dbReference>
<gene>
    <name evidence="8" type="ORF">INT47_005838</name>
</gene>
<dbReference type="GO" id="GO:0043565">
    <property type="term" value="F:sequence-specific DNA binding"/>
    <property type="evidence" value="ECO:0007669"/>
    <property type="project" value="InterPro"/>
</dbReference>
<evidence type="ECO:0000259" key="7">
    <source>
        <dbReference type="SMART" id="SM00415"/>
    </source>
</evidence>
<dbReference type="InterPro" id="IPR036390">
    <property type="entry name" value="WH_DNA-bd_sf"/>
</dbReference>
<name>A0A8H7QYK5_9FUNG</name>
<protein>
    <recommendedName>
        <fullName evidence="7">HSF-type DNA-binding domain-containing protein</fullName>
    </recommendedName>
</protein>
<reference evidence="8" key="1">
    <citation type="submission" date="2020-12" db="EMBL/GenBank/DDBJ databases">
        <title>Metabolic potential, ecology and presence of endohyphal bacteria is reflected in genomic diversity of Mucoromycotina.</title>
        <authorList>
            <person name="Muszewska A."/>
            <person name="Okrasinska A."/>
            <person name="Steczkiewicz K."/>
            <person name="Drgas O."/>
            <person name="Orlowska M."/>
            <person name="Perlinska-Lenart U."/>
            <person name="Aleksandrzak-Piekarczyk T."/>
            <person name="Szatraj K."/>
            <person name="Zielenkiewicz U."/>
            <person name="Pilsyk S."/>
            <person name="Malc E."/>
            <person name="Mieczkowski P."/>
            <person name="Kruszewska J.S."/>
            <person name="Biernat P."/>
            <person name="Pawlowska J."/>
        </authorList>
    </citation>
    <scope>NUCLEOTIDE SEQUENCE</scope>
    <source>
        <strain evidence="8">WA0000017839</strain>
    </source>
</reference>
<dbReference type="EMBL" id="JAEPRD010000080">
    <property type="protein sequence ID" value="KAG2200682.1"/>
    <property type="molecule type" value="Genomic_DNA"/>
</dbReference>
<dbReference type="InterPro" id="IPR000232">
    <property type="entry name" value="HSF_DNA-bd"/>
</dbReference>
<sequence>MDTGTTNHTEGTLKKRPLPSFVKKLWFILGDVPSHEHIFWVDHGQVICVPNASAFSKIILPRFFKHMYGFRKVYQLNLAYDESAEKRTVWQFKHEFFRKDEPEKLCEIKRRAAKSTQPLNSNTNTLQTTTSHHPQDIEKANEALEDKLERFAKRLEYVDHKRKELWKQTVTLNNIQVRQQKAIRVLMEFMMQFLEKHPDSENDKARFENIVKKIKEQDASTNMNTCTMSSAEEEEEEYDDDDNMITTSSASPAPIHTFPSPALNHHQPQLPSISALIADHSSDILPPLRKRPNNRHN</sequence>
<proteinExistence type="inferred from homology"/>
<dbReference type="SUPFAM" id="SSF46785">
    <property type="entry name" value="Winged helix' DNA-binding domain"/>
    <property type="match status" value="1"/>
</dbReference>
<organism evidence="8 9">
    <name type="scientific">Mucor saturninus</name>
    <dbReference type="NCBI Taxonomy" id="64648"/>
    <lineage>
        <taxon>Eukaryota</taxon>
        <taxon>Fungi</taxon>
        <taxon>Fungi incertae sedis</taxon>
        <taxon>Mucoromycota</taxon>
        <taxon>Mucoromycotina</taxon>
        <taxon>Mucoromycetes</taxon>
        <taxon>Mucorales</taxon>
        <taxon>Mucorineae</taxon>
        <taxon>Mucoraceae</taxon>
        <taxon>Mucor</taxon>
    </lineage>
</organism>
<dbReference type="SMART" id="SM00415">
    <property type="entry name" value="HSF"/>
    <property type="match status" value="1"/>
</dbReference>
<evidence type="ECO:0000256" key="6">
    <source>
        <dbReference type="SAM" id="MobiDB-lite"/>
    </source>
</evidence>
<dbReference type="PANTHER" id="PTHR10015:SF427">
    <property type="entry name" value="HEAT SHOCK FACTOR PROTEIN"/>
    <property type="match status" value="1"/>
</dbReference>
<comment type="subcellular location">
    <subcellularLocation>
        <location evidence="1">Nucleus</location>
    </subcellularLocation>
</comment>
<dbReference type="InterPro" id="IPR036388">
    <property type="entry name" value="WH-like_DNA-bd_sf"/>
</dbReference>
<dbReference type="Pfam" id="PF00447">
    <property type="entry name" value="HSF_DNA-bind"/>
    <property type="match status" value="1"/>
</dbReference>
<dbReference type="AlphaFoldDB" id="A0A8H7QYK5"/>
<evidence type="ECO:0000256" key="4">
    <source>
        <dbReference type="ARBA" id="ARBA00023242"/>
    </source>
</evidence>
<evidence type="ECO:0000256" key="2">
    <source>
        <dbReference type="ARBA" id="ARBA00006403"/>
    </source>
</evidence>
<dbReference type="OrthoDB" id="60033at2759"/>
<feature type="domain" description="HSF-type DNA-binding" evidence="7">
    <location>
        <begin position="17"/>
        <end position="111"/>
    </location>
</feature>
<feature type="region of interest" description="Disordered" evidence="6">
    <location>
        <begin position="228"/>
        <end position="297"/>
    </location>
</feature>